<sequence length="258" mass="28782">MQANTIHTVPTGDSDKKALLAQLQRAILPLQGIRNPLQTHPVENGLGAINEAFPNGTFPLGAVHEFISTGAESFAATSGFISGITSGIIKNNGIVIWISTARTAFPLAFQHFDISPERIIFIDLKKEKDALWVVEETLKCEHVAAVVGEIQQMDFNQSRRLQLAVEKSRVTGFIIRKDTKKIMPSACVTRWQIQPLPSELPNHMPGVGFPRWQVELLKVRNGKPGAWNVEWSEGKFKLIEKELNTVSFSSNQKRERYA</sequence>
<dbReference type="InterPro" id="IPR017026">
    <property type="entry name" value="ImuA"/>
</dbReference>
<dbReference type="Gene3D" id="3.40.50.300">
    <property type="entry name" value="P-loop containing nucleotide triphosphate hydrolases"/>
    <property type="match status" value="1"/>
</dbReference>
<proteinExistence type="predicted"/>
<accession>A0ABT6RES8</accession>
<protein>
    <submittedName>
        <fullName evidence="1">Error-prone repair protein ImuA</fullName>
    </submittedName>
</protein>
<keyword evidence="2" id="KW-1185">Reference proteome</keyword>
<dbReference type="InterPro" id="IPR027417">
    <property type="entry name" value="P-loop_NTPase"/>
</dbReference>
<dbReference type="RefSeq" id="WP_282335131.1">
    <property type="nucleotide sequence ID" value="NZ_JASBRG010000007.1"/>
</dbReference>
<dbReference type="PIRSF" id="PIRSF034285">
    <property type="entry name" value="UCP034285"/>
    <property type="match status" value="1"/>
</dbReference>
<comment type="caution">
    <text evidence="1">The sequence shown here is derived from an EMBL/GenBank/DDBJ whole genome shotgun (WGS) entry which is preliminary data.</text>
</comment>
<reference evidence="1 2" key="1">
    <citation type="submission" date="2023-05" db="EMBL/GenBank/DDBJ databases">
        <title>Genome sequence of Pinibacter sp. MAH-24.</title>
        <authorList>
            <person name="Huq M.A."/>
        </authorList>
    </citation>
    <scope>NUCLEOTIDE SEQUENCE [LARGE SCALE GENOMIC DNA]</scope>
    <source>
        <strain evidence="1 2">MAH-24</strain>
    </source>
</reference>
<organism evidence="1 2">
    <name type="scientific">Pinibacter soli</name>
    <dbReference type="NCBI Taxonomy" id="3044211"/>
    <lineage>
        <taxon>Bacteria</taxon>
        <taxon>Pseudomonadati</taxon>
        <taxon>Bacteroidota</taxon>
        <taxon>Chitinophagia</taxon>
        <taxon>Chitinophagales</taxon>
        <taxon>Chitinophagaceae</taxon>
        <taxon>Pinibacter</taxon>
    </lineage>
</organism>
<dbReference type="EMBL" id="JASBRG010000007">
    <property type="protein sequence ID" value="MDI3321028.1"/>
    <property type="molecule type" value="Genomic_DNA"/>
</dbReference>
<evidence type="ECO:0000313" key="2">
    <source>
        <dbReference type="Proteomes" id="UP001226434"/>
    </source>
</evidence>
<evidence type="ECO:0000313" key="1">
    <source>
        <dbReference type="EMBL" id="MDI3321028.1"/>
    </source>
</evidence>
<dbReference type="SUPFAM" id="SSF52540">
    <property type="entry name" value="P-loop containing nucleoside triphosphate hydrolases"/>
    <property type="match status" value="1"/>
</dbReference>
<name>A0ABT6RES8_9BACT</name>
<gene>
    <name evidence="1" type="ORF">QJ048_14645</name>
</gene>
<dbReference type="Proteomes" id="UP001226434">
    <property type="component" value="Unassembled WGS sequence"/>
</dbReference>